<dbReference type="SUPFAM" id="SSF53335">
    <property type="entry name" value="S-adenosyl-L-methionine-dependent methyltransferases"/>
    <property type="match status" value="1"/>
</dbReference>
<evidence type="ECO:0000256" key="1">
    <source>
        <dbReference type="ARBA" id="ARBA00022679"/>
    </source>
</evidence>
<evidence type="ECO:0000259" key="2">
    <source>
        <dbReference type="Pfam" id="PF13649"/>
    </source>
</evidence>
<dbReference type="PANTHER" id="PTHR43861">
    <property type="entry name" value="TRANS-ACONITATE 2-METHYLTRANSFERASE-RELATED"/>
    <property type="match status" value="1"/>
</dbReference>
<sequence>MGEPLDVSETRAAYDSVAASYGRMLRGLMAEKPYDRAMLGSFAEQVMATGNRAVLDAGCGTGRIAGHLAALGLEVAGVDLSAGMVEVARAEHPGLEFSVGSLEELDLAAGTLGGIVAWYSLIHTPPERLAPVLASLAGTLAPGGLLLLAFQAGNGRRHIGHAYGHDVSMHAFLMDPDAVAARLEEAGLAVEARLLRAPDADERTPQAYLMARKPRG</sequence>
<protein>
    <submittedName>
        <fullName evidence="3">SAM-dependent methyltransferase</fullName>
    </submittedName>
</protein>
<dbReference type="EMBL" id="JAGIOI010000001">
    <property type="protein sequence ID" value="MBP2414080.1"/>
    <property type="molecule type" value="Genomic_DNA"/>
</dbReference>
<organism evidence="3 4">
    <name type="scientific">Arthrobacter stackebrandtii</name>
    <dbReference type="NCBI Taxonomy" id="272161"/>
    <lineage>
        <taxon>Bacteria</taxon>
        <taxon>Bacillati</taxon>
        <taxon>Actinomycetota</taxon>
        <taxon>Actinomycetes</taxon>
        <taxon>Micrococcales</taxon>
        <taxon>Micrococcaceae</taxon>
        <taxon>Arthrobacter</taxon>
    </lineage>
</organism>
<dbReference type="RefSeq" id="WP_209681766.1">
    <property type="nucleotide sequence ID" value="NZ_JAGIOI010000001.1"/>
</dbReference>
<dbReference type="GO" id="GO:0008168">
    <property type="term" value="F:methyltransferase activity"/>
    <property type="evidence" value="ECO:0007669"/>
    <property type="project" value="UniProtKB-KW"/>
</dbReference>
<dbReference type="CDD" id="cd02440">
    <property type="entry name" value="AdoMet_MTases"/>
    <property type="match status" value="1"/>
</dbReference>
<comment type="caution">
    <text evidence="3">The sequence shown here is derived from an EMBL/GenBank/DDBJ whole genome shotgun (WGS) entry which is preliminary data.</text>
</comment>
<keyword evidence="1" id="KW-0808">Transferase</keyword>
<dbReference type="Pfam" id="PF13649">
    <property type="entry name" value="Methyltransf_25"/>
    <property type="match status" value="1"/>
</dbReference>
<proteinExistence type="predicted"/>
<keyword evidence="3" id="KW-0489">Methyltransferase</keyword>
<evidence type="ECO:0000313" key="3">
    <source>
        <dbReference type="EMBL" id="MBP2414080.1"/>
    </source>
</evidence>
<dbReference type="Proteomes" id="UP000711614">
    <property type="component" value="Unassembled WGS sequence"/>
</dbReference>
<dbReference type="Gene3D" id="3.40.50.150">
    <property type="entry name" value="Vaccinia Virus protein VP39"/>
    <property type="match status" value="1"/>
</dbReference>
<dbReference type="GO" id="GO:0032259">
    <property type="term" value="P:methylation"/>
    <property type="evidence" value="ECO:0007669"/>
    <property type="project" value="UniProtKB-KW"/>
</dbReference>
<reference evidence="3 4" key="1">
    <citation type="submission" date="2021-03" db="EMBL/GenBank/DDBJ databases">
        <title>Sequencing the genomes of 1000 actinobacteria strains.</title>
        <authorList>
            <person name="Klenk H.-P."/>
        </authorList>
    </citation>
    <scope>NUCLEOTIDE SEQUENCE [LARGE SCALE GENOMIC DNA]</scope>
    <source>
        <strain evidence="3 4">DSM 16005</strain>
    </source>
</reference>
<dbReference type="InterPro" id="IPR029063">
    <property type="entry name" value="SAM-dependent_MTases_sf"/>
</dbReference>
<gene>
    <name evidence="3" type="ORF">JOF48_002879</name>
</gene>
<name>A0ABS4Z035_9MICC</name>
<evidence type="ECO:0000313" key="4">
    <source>
        <dbReference type="Proteomes" id="UP000711614"/>
    </source>
</evidence>
<accession>A0ABS4Z035</accession>
<keyword evidence="4" id="KW-1185">Reference proteome</keyword>
<feature type="domain" description="Methyltransferase" evidence="2">
    <location>
        <begin position="54"/>
        <end position="144"/>
    </location>
</feature>
<dbReference type="InterPro" id="IPR041698">
    <property type="entry name" value="Methyltransf_25"/>
</dbReference>